<dbReference type="InterPro" id="IPR003660">
    <property type="entry name" value="HAMP_dom"/>
</dbReference>
<dbReference type="GO" id="GO:0006935">
    <property type="term" value="P:chemotaxis"/>
    <property type="evidence" value="ECO:0007669"/>
    <property type="project" value="UniProtKB-ARBA"/>
</dbReference>
<dbReference type="AlphaFoldDB" id="A0A7J0BMA2"/>
<evidence type="ECO:0000256" key="4">
    <source>
        <dbReference type="ARBA" id="ARBA00022989"/>
    </source>
</evidence>
<dbReference type="Pfam" id="PF17203">
    <property type="entry name" value="sCache_3_2"/>
    <property type="match status" value="1"/>
</dbReference>
<comment type="caution">
    <text evidence="13">The sequence shown here is derived from an EMBL/GenBank/DDBJ whole genome shotgun (WGS) entry which is preliminary data.</text>
</comment>
<sequence length="677" mass="71928">MKLTIGQKLLALVLGSTIVVTASIFFTIQTYMHRGFEEEAVKNIGIMKKVVDHTINESLDTTLQEAQLIAKEEVLINAIENGSHDTTLALLRDFMKDVGADFATLTDANGIVLARGHSDKSGDSAAGQDTVRSALKGESSVGIIEGNVIPFTMRGTAPVMHQGRVIGTISIGESLASEHFVDNIKKFTDLEVTVFKGNTRFMTTISQNGRRAIGTPMDNPKVLHTVFDNGELYLDQLNVLGTQYQGAYWPILNTKGDTIGMWAIAAPMNVIIATEQSVTSSSLIVIGILVPLVLLLGWIMARSISRPLTATTSFASAVAEGDLSKTLDVRTNDEIGTLAEALRTMVVALKSKIQEAQEESRHAEEETQKAHLAMQKAEEAQRQADMAKREGMLQAAGNLEGIAVSLSSASEQLSAQIEQSSNGSRIQSQRTGETAAAMEQMNASVLEVARSAGQAASTAKEARENALSGTQAMDSVLKAIAEVRAQSQELEAGMNVLGTSAEKIGAIMDVISDIADQTNLLALNAAIEAARAGDAGRGFAVVADEVRKLAEKTMHATKEVGQTISGIQQGTRHNMAQLSDTVVQFGNVADKAQNAGAALSTIVSLVDNVSDQVNGIATACEEQSAASEQINRAVEEVNTISGETNSAMNQSAQAVVELASQAQHLKGIIEQIQQENS</sequence>
<dbReference type="SMART" id="SM00283">
    <property type="entry name" value="MA"/>
    <property type="match status" value="1"/>
</dbReference>
<evidence type="ECO:0000256" key="5">
    <source>
        <dbReference type="ARBA" id="ARBA00023136"/>
    </source>
</evidence>
<dbReference type="Gene3D" id="6.10.340.10">
    <property type="match status" value="1"/>
</dbReference>
<dbReference type="SUPFAM" id="SSF103190">
    <property type="entry name" value="Sensory domain-like"/>
    <property type="match status" value="2"/>
</dbReference>
<dbReference type="FunFam" id="1.10.287.950:FF:000001">
    <property type="entry name" value="Methyl-accepting chemotaxis sensory transducer"/>
    <property type="match status" value="1"/>
</dbReference>
<dbReference type="Pfam" id="PF00672">
    <property type="entry name" value="HAMP"/>
    <property type="match status" value="1"/>
</dbReference>
<dbReference type="GO" id="GO:0007165">
    <property type="term" value="P:signal transduction"/>
    <property type="evidence" value="ECO:0007669"/>
    <property type="project" value="UniProtKB-KW"/>
</dbReference>
<dbReference type="Gene3D" id="1.10.287.950">
    <property type="entry name" value="Methyl-accepting chemotaxis protein"/>
    <property type="match status" value="1"/>
</dbReference>
<dbReference type="PROSITE" id="PS50111">
    <property type="entry name" value="CHEMOTAXIS_TRANSDUC_2"/>
    <property type="match status" value="1"/>
</dbReference>
<evidence type="ECO:0000256" key="6">
    <source>
        <dbReference type="ARBA" id="ARBA00023224"/>
    </source>
</evidence>
<evidence type="ECO:0000256" key="10">
    <source>
        <dbReference type="SAM" id="Phobius"/>
    </source>
</evidence>
<feature type="compositionally biased region" description="Basic and acidic residues" evidence="9">
    <location>
        <begin position="357"/>
        <end position="369"/>
    </location>
</feature>
<keyword evidence="6 8" id="KW-0807">Transducer</keyword>
<protein>
    <submittedName>
        <fullName evidence="13">Methyl-accepting chemotaxis protein</fullName>
    </submittedName>
</protein>
<feature type="compositionally biased region" description="Basic and acidic residues" evidence="9">
    <location>
        <begin position="376"/>
        <end position="387"/>
    </location>
</feature>
<dbReference type="Pfam" id="PF00015">
    <property type="entry name" value="MCPsignal"/>
    <property type="match status" value="1"/>
</dbReference>
<evidence type="ECO:0000256" key="9">
    <source>
        <dbReference type="SAM" id="MobiDB-lite"/>
    </source>
</evidence>
<gene>
    <name evidence="13" type="ORF">DSM101010T_30730</name>
</gene>
<feature type="domain" description="Methyl-accepting transducer" evidence="11">
    <location>
        <begin position="402"/>
        <end position="638"/>
    </location>
</feature>
<keyword evidence="3 10" id="KW-0812">Transmembrane</keyword>
<evidence type="ECO:0000313" key="13">
    <source>
        <dbReference type="EMBL" id="GFM34708.1"/>
    </source>
</evidence>
<dbReference type="GO" id="GO:0005886">
    <property type="term" value="C:plasma membrane"/>
    <property type="evidence" value="ECO:0007669"/>
    <property type="project" value="UniProtKB-SubCell"/>
</dbReference>
<evidence type="ECO:0000256" key="7">
    <source>
        <dbReference type="ARBA" id="ARBA00029447"/>
    </source>
</evidence>
<evidence type="ECO:0000256" key="1">
    <source>
        <dbReference type="ARBA" id="ARBA00004651"/>
    </source>
</evidence>
<dbReference type="InterPro" id="IPR033463">
    <property type="entry name" value="sCache_3"/>
</dbReference>
<feature type="compositionally biased region" description="Polar residues" evidence="9">
    <location>
        <begin position="422"/>
        <end position="432"/>
    </location>
</feature>
<evidence type="ECO:0000256" key="2">
    <source>
        <dbReference type="ARBA" id="ARBA00022475"/>
    </source>
</evidence>
<feature type="domain" description="HAMP" evidence="12">
    <location>
        <begin position="302"/>
        <end position="354"/>
    </location>
</feature>
<dbReference type="PANTHER" id="PTHR32089:SF112">
    <property type="entry name" value="LYSOZYME-LIKE PROTEIN-RELATED"/>
    <property type="match status" value="1"/>
</dbReference>
<organism evidence="13 14">
    <name type="scientific">Desulfovibrio subterraneus</name>
    <dbReference type="NCBI Taxonomy" id="2718620"/>
    <lineage>
        <taxon>Bacteria</taxon>
        <taxon>Pseudomonadati</taxon>
        <taxon>Thermodesulfobacteriota</taxon>
        <taxon>Desulfovibrionia</taxon>
        <taxon>Desulfovibrionales</taxon>
        <taxon>Desulfovibrionaceae</taxon>
        <taxon>Desulfovibrio</taxon>
    </lineage>
</organism>
<feature type="transmembrane region" description="Helical" evidence="10">
    <location>
        <begin position="9"/>
        <end position="28"/>
    </location>
</feature>
<dbReference type="InterPro" id="IPR029151">
    <property type="entry name" value="Sensor-like_sf"/>
</dbReference>
<reference evidence="13 14" key="1">
    <citation type="submission" date="2020-05" db="EMBL/GenBank/DDBJ databases">
        <title>Draft genome sequence of Desulfovibrio sp. strain HN2T.</title>
        <authorList>
            <person name="Ueno A."/>
            <person name="Tamazawa S."/>
            <person name="Tamamura S."/>
            <person name="Murakami T."/>
            <person name="Kiyama T."/>
            <person name="Inomata H."/>
            <person name="Amano Y."/>
            <person name="Miyakawa K."/>
            <person name="Tamaki H."/>
            <person name="Naganuma T."/>
            <person name="Kaneko K."/>
        </authorList>
    </citation>
    <scope>NUCLEOTIDE SEQUENCE [LARGE SCALE GENOMIC DNA]</scope>
    <source>
        <strain evidence="13 14">HN2</strain>
    </source>
</reference>
<accession>A0A7J0BMA2</accession>
<keyword evidence="5 10" id="KW-0472">Membrane</keyword>
<keyword evidence="4 10" id="KW-1133">Transmembrane helix</keyword>
<feature type="transmembrane region" description="Helical" evidence="10">
    <location>
        <begin position="283"/>
        <end position="301"/>
    </location>
</feature>
<keyword evidence="14" id="KW-1185">Reference proteome</keyword>
<dbReference type="Gene3D" id="3.30.450.20">
    <property type="entry name" value="PAS domain"/>
    <property type="match status" value="1"/>
</dbReference>
<comment type="similarity">
    <text evidence="7">Belongs to the methyl-accepting chemotaxis (MCP) protein family.</text>
</comment>
<evidence type="ECO:0000256" key="3">
    <source>
        <dbReference type="ARBA" id="ARBA00022692"/>
    </source>
</evidence>
<evidence type="ECO:0000256" key="8">
    <source>
        <dbReference type="PROSITE-ProRule" id="PRU00284"/>
    </source>
</evidence>
<comment type="subcellular location">
    <subcellularLocation>
        <location evidence="1">Cell membrane</location>
        <topology evidence="1">Multi-pass membrane protein</topology>
    </subcellularLocation>
</comment>
<name>A0A7J0BMA2_9BACT</name>
<dbReference type="Proteomes" id="UP000503840">
    <property type="component" value="Unassembled WGS sequence"/>
</dbReference>
<dbReference type="SMART" id="SM00304">
    <property type="entry name" value="HAMP"/>
    <property type="match status" value="1"/>
</dbReference>
<dbReference type="CDD" id="cd11386">
    <property type="entry name" value="MCP_signal"/>
    <property type="match status" value="1"/>
</dbReference>
<dbReference type="SUPFAM" id="SSF58104">
    <property type="entry name" value="Methyl-accepting chemotaxis protein (MCP) signaling domain"/>
    <property type="match status" value="1"/>
</dbReference>
<keyword evidence="2" id="KW-1003">Cell membrane</keyword>
<dbReference type="RefSeq" id="WP_174406374.1">
    <property type="nucleotide sequence ID" value="NZ_BLVO01000016.1"/>
</dbReference>
<feature type="region of interest" description="Disordered" evidence="9">
    <location>
        <begin position="415"/>
        <end position="437"/>
    </location>
</feature>
<dbReference type="PROSITE" id="PS50885">
    <property type="entry name" value="HAMP"/>
    <property type="match status" value="1"/>
</dbReference>
<dbReference type="InterPro" id="IPR004089">
    <property type="entry name" value="MCPsignal_dom"/>
</dbReference>
<evidence type="ECO:0000313" key="14">
    <source>
        <dbReference type="Proteomes" id="UP000503840"/>
    </source>
</evidence>
<dbReference type="EMBL" id="BLVO01000016">
    <property type="protein sequence ID" value="GFM34708.1"/>
    <property type="molecule type" value="Genomic_DNA"/>
</dbReference>
<proteinExistence type="inferred from homology"/>
<dbReference type="CDD" id="cd06225">
    <property type="entry name" value="HAMP"/>
    <property type="match status" value="1"/>
</dbReference>
<dbReference type="PANTHER" id="PTHR32089">
    <property type="entry name" value="METHYL-ACCEPTING CHEMOTAXIS PROTEIN MCPB"/>
    <property type="match status" value="1"/>
</dbReference>
<evidence type="ECO:0000259" key="11">
    <source>
        <dbReference type="PROSITE" id="PS50111"/>
    </source>
</evidence>
<feature type="region of interest" description="Disordered" evidence="9">
    <location>
        <begin position="357"/>
        <end position="387"/>
    </location>
</feature>
<dbReference type="Pfam" id="PF17202">
    <property type="entry name" value="sCache_3_3"/>
    <property type="match status" value="1"/>
</dbReference>
<evidence type="ECO:0000259" key="12">
    <source>
        <dbReference type="PROSITE" id="PS50885"/>
    </source>
</evidence>